<feature type="compositionally biased region" description="Polar residues" evidence="1">
    <location>
        <begin position="409"/>
        <end position="420"/>
    </location>
</feature>
<reference evidence="3" key="1">
    <citation type="submission" date="2021-01" db="EMBL/GenBank/DDBJ databases">
        <authorList>
            <person name="Corre E."/>
            <person name="Pelletier E."/>
            <person name="Niang G."/>
            <person name="Scheremetjew M."/>
            <person name="Finn R."/>
            <person name="Kale V."/>
            <person name="Holt S."/>
            <person name="Cochrane G."/>
            <person name="Meng A."/>
            <person name="Brown T."/>
            <person name="Cohen L."/>
        </authorList>
    </citation>
    <scope>NUCLEOTIDE SEQUENCE</scope>
    <source>
        <strain evidence="3">CCMP3278</strain>
    </source>
</reference>
<feature type="region of interest" description="Disordered" evidence="1">
    <location>
        <begin position="409"/>
        <end position="440"/>
    </location>
</feature>
<dbReference type="GO" id="GO:0005737">
    <property type="term" value="C:cytoplasm"/>
    <property type="evidence" value="ECO:0007669"/>
    <property type="project" value="TreeGrafter"/>
</dbReference>
<feature type="region of interest" description="Disordered" evidence="1">
    <location>
        <begin position="355"/>
        <end position="393"/>
    </location>
</feature>
<feature type="compositionally biased region" description="Polar residues" evidence="1">
    <location>
        <begin position="142"/>
        <end position="153"/>
    </location>
</feature>
<dbReference type="GO" id="GO:0006798">
    <property type="term" value="P:polyphosphate catabolic process"/>
    <property type="evidence" value="ECO:0007669"/>
    <property type="project" value="TreeGrafter"/>
</dbReference>
<dbReference type="InterPro" id="IPR004843">
    <property type="entry name" value="Calcineurin-like_PHP"/>
</dbReference>
<dbReference type="InterPro" id="IPR050126">
    <property type="entry name" value="Ap4A_hydrolase"/>
</dbReference>
<dbReference type="SUPFAM" id="SSF56300">
    <property type="entry name" value="Metallo-dependent phosphatases"/>
    <property type="match status" value="1"/>
</dbReference>
<evidence type="ECO:0000256" key="1">
    <source>
        <dbReference type="SAM" id="MobiDB-lite"/>
    </source>
</evidence>
<dbReference type="PANTHER" id="PTHR42850">
    <property type="entry name" value="METALLOPHOSPHOESTERASE"/>
    <property type="match status" value="1"/>
</dbReference>
<feature type="compositionally biased region" description="Basic and acidic residues" evidence="1">
    <location>
        <begin position="156"/>
        <end position="167"/>
    </location>
</feature>
<dbReference type="CDD" id="cd00144">
    <property type="entry name" value="MPP_PPP_family"/>
    <property type="match status" value="1"/>
</dbReference>
<feature type="region of interest" description="Disordered" evidence="1">
    <location>
        <begin position="142"/>
        <end position="178"/>
    </location>
</feature>
<dbReference type="Gene3D" id="3.60.21.10">
    <property type="match status" value="1"/>
</dbReference>
<dbReference type="Pfam" id="PF00149">
    <property type="entry name" value="Metallophos"/>
    <property type="match status" value="1"/>
</dbReference>
<dbReference type="InterPro" id="IPR029052">
    <property type="entry name" value="Metallo-depent_PP-like"/>
</dbReference>
<dbReference type="AlphaFoldDB" id="A0A7S0ZFP6"/>
<proteinExistence type="predicted"/>
<organism evidence="3">
    <name type="scientific">Timspurckia oligopyrenoides</name>
    <dbReference type="NCBI Taxonomy" id="708627"/>
    <lineage>
        <taxon>Eukaryota</taxon>
        <taxon>Rhodophyta</taxon>
        <taxon>Bangiophyceae</taxon>
        <taxon>Porphyridiales</taxon>
        <taxon>Porphyridiaceae</taxon>
        <taxon>Timspurckia</taxon>
    </lineage>
</organism>
<feature type="domain" description="Calcineurin-like phosphoesterase" evidence="2">
    <location>
        <begin position="502"/>
        <end position="677"/>
    </location>
</feature>
<dbReference type="GO" id="GO:0000298">
    <property type="term" value="F:endopolyphosphatase activity"/>
    <property type="evidence" value="ECO:0007669"/>
    <property type="project" value="TreeGrafter"/>
</dbReference>
<dbReference type="GO" id="GO:0016791">
    <property type="term" value="F:phosphatase activity"/>
    <property type="evidence" value="ECO:0007669"/>
    <property type="project" value="TreeGrafter"/>
</dbReference>
<sequence length="740" mass="83665">MLFVTVFGGKQKPLSPHSWSLSQNQEFDCICRLNSNDNTTSTESDESSVIVLTRRVYPWHFTNWDTSPEHETLNELSQLAKAASRRISSNSKQLKTLHNPEITASTASNDGDKEFSEITVSELQADSVMFAFRCTPTTFKQTEINETPTNSANPEDFDRFNGSHENNKQSQHQNNHHRKAHKALYTFTDQKVNGKGTSEPQLSDFSKNVGYDISFGDVVPSEHAFHEVTSSEYGIRGGLDGKDSTISSNPRHWMGLLNWYESALKNSLLLKDLRAPFILKQSKRVELSSDSNGQNVQIVQWKNGKKTKDRNTEDSVETDREFEAIYVPLVQNTDSAPKTRGNLRLLSFTRQSTDYDNPDHSPLWTSLADLDREQDESSSNRTEESMVFEPNDSSKSVSSIAAAKWFSENAQQSESGTVQPYSDVDRKQKDPVVSSDSADDFVPSRDLVQLDGERLELRDPGALGMDSLFDEYAELQRKSLSSFSSKMLWRETWLRSLGRQPRLIVIGDVHGCLLETIELLRLADFQPGDQVVFTGDLVAKGPDSCGVVRLARAINAKCVRGNHDHEVIRWREAVMRGARPPMVGIEHSRIAKSLSESDFEWFRRSPWYISSEFLGFVFVHAGLVPNLPLSKQNPRHMLNMRSILPDGNVTSKHVKEYGWAKFWDGPQTVVFGHDALRGLQQFENAIGLDTGAVYGERLTALILPDNRLISVKAHKQYVRQRRQVKVLHGSAIKQRWVRKS</sequence>
<gene>
    <name evidence="3" type="ORF">TOLI1172_LOCUS4756</name>
</gene>
<accession>A0A7S0ZFP6</accession>
<evidence type="ECO:0000313" key="3">
    <source>
        <dbReference type="EMBL" id="CAD8820364.1"/>
    </source>
</evidence>
<feature type="compositionally biased region" description="Basic and acidic residues" evidence="1">
    <location>
        <begin position="309"/>
        <end position="318"/>
    </location>
</feature>
<feature type="region of interest" description="Disordered" evidence="1">
    <location>
        <begin position="298"/>
        <end position="318"/>
    </location>
</feature>
<dbReference type="EMBL" id="HBFP01006660">
    <property type="protein sequence ID" value="CAD8820364.1"/>
    <property type="molecule type" value="Transcribed_RNA"/>
</dbReference>
<evidence type="ECO:0000259" key="2">
    <source>
        <dbReference type="Pfam" id="PF00149"/>
    </source>
</evidence>
<protein>
    <recommendedName>
        <fullName evidence="2">Calcineurin-like phosphoesterase domain-containing protein</fullName>
    </recommendedName>
</protein>
<name>A0A7S0ZFP6_9RHOD</name>
<dbReference type="PANTHER" id="PTHR42850:SF4">
    <property type="entry name" value="ZINC-DEPENDENT ENDOPOLYPHOSPHATASE"/>
    <property type="match status" value="1"/>
</dbReference>